<organism evidence="2 3">
    <name type="scientific">Paxillus involutus ATCC 200175</name>
    <dbReference type="NCBI Taxonomy" id="664439"/>
    <lineage>
        <taxon>Eukaryota</taxon>
        <taxon>Fungi</taxon>
        <taxon>Dikarya</taxon>
        <taxon>Basidiomycota</taxon>
        <taxon>Agaricomycotina</taxon>
        <taxon>Agaricomycetes</taxon>
        <taxon>Agaricomycetidae</taxon>
        <taxon>Boletales</taxon>
        <taxon>Paxilineae</taxon>
        <taxon>Paxillaceae</taxon>
        <taxon>Paxillus</taxon>
    </lineage>
</organism>
<evidence type="ECO:0000256" key="1">
    <source>
        <dbReference type="SAM" id="MobiDB-lite"/>
    </source>
</evidence>
<dbReference type="AlphaFoldDB" id="A0A0C9TGH5"/>
<proteinExistence type="predicted"/>
<reference evidence="3" key="2">
    <citation type="submission" date="2015-01" db="EMBL/GenBank/DDBJ databases">
        <title>Evolutionary Origins and Diversification of the Mycorrhizal Mutualists.</title>
        <authorList>
            <consortium name="DOE Joint Genome Institute"/>
            <consortium name="Mycorrhizal Genomics Consortium"/>
            <person name="Kohler A."/>
            <person name="Kuo A."/>
            <person name="Nagy L.G."/>
            <person name="Floudas D."/>
            <person name="Copeland A."/>
            <person name="Barry K.W."/>
            <person name="Cichocki N."/>
            <person name="Veneault-Fourrey C."/>
            <person name="LaButti K."/>
            <person name="Lindquist E.A."/>
            <person name="Lipzen A."/>
            <person name="Lundell T."/>
            <person name="Morin E."/>
            <person name="Murat C."/>
            <person name="Riley R."/>
            <person name="Ohm R."/>
            <person name="Sun H."/>
            <person name="Tunlid A."/>
            <person name="Henrissat B."/>
            <person name="Grigoriev I.V."/>
            <person name="Hibbett D.S."/>
            <person name="Martin F."/>
        </authorList>
    </citation>
    <scope>NUCLEOTIDE SEQUENCE [LARGE SCALE GENOMIC DNA]</scope>
    <source>
        <strain evidence="3">ATCC 200175</strain>
    </source>
</reference>
<evidence type="ECO:0000313" key="3">
    <source>
        <dbReference type="Proteomes" id="UP000053647"/>
    </source>
</evidence>
<dbReference type="OrthoDB" id="10394182at2759"/>
<feature type="compositionally biased region" description="Basic and acidic residues" evidence="1">
    <location>
        <begin position="58"/>
        <end position="68"/>
    </location>
</feature>
<accession>A0A0C9TGH5</accession>
<dbReference type="Proteomes" id="UP000053647">
    <property type="component" value="Unassembled WGS sequence"/>
</dbReference>
<reference evidence="2 3" key="1">
    <citation type="submission" date="2014-06" db="EMBL/GenBank/DDBJ databases">
        <authorList>
            <consortium name="DOE Joint Genome Institute"/>
            <person name="Kuo A."/>
            <person name="Kohler A."/>
            <person name="Nagy L.G."/>
            <person name="Floudas D."/>
            <person name="Copeland A."/>
            <person name="Barry K.W."/>
            <person name="Cichocki N."/>
            <person name="Veneault-Fourrey C."/>
            <person name="LaButti K."/>
            <person name="Lindquist E.A."/>
            <person name="Lipzen A."/>
            <person name="Lundell T."/>
            <person name="Morin E."/>
            <person name="Murat C."/>
            <person name="Sun H."/>
            <person name="Tunlid A."/>
            <person name="Henrissat B."/>
            <person name="Grigoriev I.V."/>
            <person name="Hibbett D.S."/>
            <person name="Martin F."/>
            <person name="Nordberg H.P."/>
            <person name="Cantor M.N."/>
            <person name="Hua S.X."/>
        </authorList>
    </citation>
    <scope>NUCLEOTIDE SEQUENCE [LARGE SCALE GENOMIC DNA]</scope>
    <source>
        <strain evidence="2 3">ATCC 200175</strain>
    </source>
</reference>
<evidence type="ECO:0000313" key="2">
    <source>
        <dbReference type="EMBL" id="KIJ09898.1"/>
    </source>
</evidence>
<dbReference type="EMBL" id="KN819427">
    <property type="protein sequence ID" value="KIJ09898.1"/>
    <property type="molecule type" value="Genomic_DNA"/>
</dbReference>
<sequence>MAPTFALPEAAQGDATVPGMDGFIDSLAVGVVLVVPCPSCWALNDWHGMPVSPETDGADWKYGGDVDRSTNVGPY</sequence>
<name>A0A0C9TGH5_PAXIN</name>
<gene>
    <name evidence="2" type="ORF">PAXINDRAFT_17046</name>
</gene>
<dbReference type="HOGENOM" id="CLU_2671748_0_0_1"/>
<keyword evidence="3" id="KW-1185">Reference proteome</keyword>
<protein>
    <submittedName>
        <fullName evidence="2">Uncharacterized protein</fullName>
    </submittedName>
</protein>
<feature type="region of interest" description="Disordered" evidence="1">
    <location>
        <begin position="54"/>
        <end position="75"/>
    </location>
</feature>